<reference evidence="5" key="1">
    <citation type="submission" date="2014-10" db="EMBL/GenBank/DDBJ databases">
        <title>Acinetaminic acid - a novel nonulosonic acid found in the capsule of an Acinetobacter baumannii isolate.</title>
        <authorList>
            <person name="Kenyon J.J."/>
            <person name="Marzaioli A.M."/>
            <person name="De Castro C."/>
            <person name="Hall R.M."/>
        </authorList>
    </citation>
    <scope>NUCLEOTIDE SEQUENCE</scope>
    <source>
        <strain evidence="5">D36</strain>
    </source>
</reference>
<evidence type="ECO:0000313" key="8">
    <source>
        <dbReference type="EMBL" id="NDW42473.1"/>
    </source>
</evidence>
<protein>
    <submittedName>
        <fullName evidence="6">3-oxoacyl-[acyl-carrier-protein] reductase FabG</fullName>
        <ecNumber evidence="6">1.1.1.100</ecNumber>
    </submittedName>
    <submittedName>
        <fullName evidence="5">AciB</fullName>
    </submittedName>
    <submittedName>
        <fullName evidence="7">SDR family NAD(P)-dependent oxidoreductase</fullName>
    </submittedName>
    <submittedName>
        <fullName evidence="8">SDR family oxidoreductase</fullName>
    </submittedName>
</protein>
<evidence type="ECO:0000256" key="4">
    <source>
        <dbReference type="RuleBase" id="RU000363"/>
    </source>
</evidence>
<dbReference type="EMBL" id="CP072270">
    <property type="protein sequence ID" value="QTK43445.1"/>
    <property type="molecule type" value="Genomic_DNA"/>
</dbReference>
<dbReference type="EMBL" id="LRDT01000014">
    <property type="protein sequence ID" value="KZA20106.1"/>
    <property type="molecule type" value="Genomic_DNA"/>
</dbReference>
<name>A0A097I5A1_ACIBA</name>
<dbReference type="GO" id="GO:0004316">
    <property type="term" value="F:3-oxoacyl-[acyl-carrier-protein] reductase (NADPH) activity"/>
    <property type="evidence" value="ECO:0007669"/>
    <property type="project" value="UniProtKB-EC"/>
</dbReference>
<dbReference type="PRINTS" id="PR00080">
    <property type="entry name" value="SDRFAMILY"/>
</dbReference>
<dbReference type="EMBL" id="JN107991">
    <property type="protein sequence ID" value="AIT56353.1"/>
    <property type="molecule type" value="Genomic_DNA"/>
</dbReference>
<reference evidence="8 12" key="4">
    <citation type="submission" date="2020-02" db="EMBL/GenBank/DDBJ databases">
        <title>Whole genome shot-gun sequencing of clinical Carbapenem resistant A. baumannii.</title>
        <authorList>
            <person name="Veeraraghavan B."/>
            <person name="Mathur P."/>
            <person name="Vijayakumar S."/>
            <person name="Vasudevan K."/>
            <person name="Lincy M."/>
            <person name="Kirubananthan A."/>
        </authorList>
    </citation>
    <scope>NUCLEOTIDE SEQUENCE [LARGE SCALE GENOMIC DNA]</scope>
    <source>
        <strain evidence="8 12">SP816</strain>
    </source>
</reference>
<dbReference type="InterPro" id="IPR020904">
    <property type="entry name" value="Sc_DH/Rdtase_CS"/>
</dbReference>
<dbReference type="PRINTS" id="PR00081">
    <property type="entry name" value="GDHRDH"/>
</dbReference>
<dbReference type="EMBL" id="JAAGTY010000020">
    <property type="protein sequence ID" value="NDW42473.1"/>
    <property type="molecule type" value="Genomic_DNA"/>
</dbReference>
<dbReference type="InterPro" id="IPR036291">
    <property type="entry name" value="NAD(P)-bd_dom_sf"/>
</dbReference>
<evidence type="ECO:0000313" key="10">
    <source>
        <dbReference type="Proteomes" id="UP000076296"/>
    </source>
</evidence>
<dbReference type="Proteomes" id="UP000076296">
    <property type="component" value="Unassembled WGS sequence"/>
</dbReference>
<dbReference type="PANTHER" id="PTHR43391">
    <property type="entry name" value="RETINOL DEHYDROGENASE-RELATED"/>
    <property type="match status" value="1"/>
</dbReference>
<dbReference type="Proteomes" id="UP000470018">
    <property type="component" value="Unassembled WGS sequence"/>
</dbReference>
<evidence type="ECO:0000256" key="2">
    <source>
        <dbReference type="ARBA" id="ARBA00022857"/>
    </source>
</evidence>
<dbReference type="EC" id="1.1.1.100" evidence="6"/>
<dbReference type="EMBL" id="WIOC01000017">
    <property type="protein sequence ID" value="MQR50337.1"/>
    <property type="molecule type" value="Genomic_DNA"/>
</dbReference>
<proteinExistence type="inferred from homology"/>
<dbReference type="PANTHER" id="PTHR43391:SF14">
    <property type="entry name" value="DEHYDROGENASE_REDUCTASE SDR FAMILY PROTEIN 7-LIKE"/>
    <property type="match status" value="1"/>
</dbReference>
<dbReference type="RefSeq" id="WP_000724429.1">
    <property type="nucleotide sequence ID" value="NZ_AP031585.1"/>
</dbReference>
<reference evidence="9" key="5">
    <citation type="submission" date="2021-03" db="EMBL/GenBank/DDBJ databases">
        <title>Complete genome sequencing of Acinetobacter baumannii.</title>
        <authorList>
            <person name="Yadav B."/>
            <person name="Makwana N."/>
            <person name="Kharat A.S."/>
            <person name="Veeraraghavan B."/>
            <person name="Vijayakumar S."/>
            <person name="Priya M."/>
        </authorList>
    </citation>
    <scope>NUCLEOTIDE SEQUENCE</scope>
    <source>
        <strain evidence="9">KSK6</strain>
    </source>
</reference>
<comment type="similarity">
    <text evidence="1 4">Belongs to the short-chain dehydrogenases/reductases (SDR) family.</text>
</comment>
<evidence type="ECO:0000313" key="6">
    <source>
        <dbReference type="EMBL" id="KZA20106.1"/>
    </source>
</evidence>
<evidence type="ECO:0000313" key="12">
    <source>
        <dbReference type="Proteomes" id="UP000470018"/>
    </source>
</evidence>
<evidence type="ECO:0000313" key="11">
    <source>
        <dbReference type="Proteomes" id="UP000461234"/>
    </source>
</evidence>
<keyword evidence="3 6" id="KW-0560">Oxidoreductase</keyword>
<evidence type="ECO:0000256" key="3">
    <source>
        <dbReference type="ARBA" id="ARBA00023002"/>
    </source>
</evidence>
<evidence type="ECO:0000313" key="5">
    <source>
        <dbReference type="EMBL" id="AIT56353.1"/>
    </source>
</evidence>
<accession>A0A097I5A1</accession>
<dbReference type="CDD" id="cd05233">
    <property type="entry name" value="SDR_c"/>
    <property type="match status" value="1"/>
</dbReference>
<evidence type="ECO:0000313" key="7">
    <source>
        <dbReference type="EMBL" id="MQR50337.1"/>
    </source>
</evidence>
<dbReference type="PROSITE" id="PS00061">
    <property type="entry name" value="ADH_SHORT"/>
    <property type="match status" value="1"/>
</dbReference>
<reference evidence="6 10" key="2">
    <citation type="submission" date="2016-01" db="EMBL/GenBank/DDBJ databases">
        <title>Draft sequences of Acinetobacter baumannii isolates from wounded military personnel.</title>
        <authorList>
            <person name="Arivett B.A."/>
            <person name="Fiester S.E."/>
            <person name="Ream D.C."/>
            <person name="Actis L.A."/>
        </authorList>
    </citation>
    <scope>NUCLEOTIDE SEQUENCE [LARGE SCALE GENOMIC DNA]</scope>
    <source>
        <strain evidence="6 10">AB2828</strain>
    </source>
</reference>
<reference evidence="7 11" key="3">
    <citation type="submission" date="2019-10" db="EMBL/GenBank/DDBJ databases">
        <title>Genetic environment of the oxa23 gene and comparative analysis of carbapenem resistant Acinetobacter baumannii isolates belonging to global clone 1, lineage 2 recovered in a burns hospital outbreak in 2012-2013.</title>
        <authorList>
            <person name="Douraghi M."/>
            <person name="Aris P."/>
            <person name="Kenyon J."/>
            <person name="Hamidian M."/>
        </authorList>
    </citation>
    <scope>NUCLEOTIDE SEQUENCE [LARGE SCALE GENOMIC DNA]</scope>
    <source>
        <strain evidence="7 11">ABS103</strain>
    </source>
</reference>
<evidence type="ECO:0000256" key="1">
    <source>
        <dbReference type="ARBA" id="ARBA00006484"/>
    </source>
</evidence>
<dbReference type="SUPFAM" id="SSF51735">
    <property type="entry name" value="NAD(P)-binding Rossmann-fold domains"/>
    <property type="match status" value="1"/>
</dbReference>
<gene>
    <name evidence="5" type="primary">aciB</name>
    <name evidence="6" type="synonym">fabG_6</name>
    <name evidence="7" type="ORF">F2P40_13595</name>
    <name evidence="8" type="ORF">G3N53_15450</name>
    <name evidence="9" type="ORF">J6E47_19120</name>
    <name evidence="6" type="ORF">LV35_01322</name>
</gene>
<keyword evidence="2" id="KW-0521">NADP</keyword>
<dbReference type="PATRIC" id="fig|470.1405.peg.3863"/>
<dbReference type="Pfam" id="PF00106">
    <property type="entry name" value="adh_short"/>
    <property type="match status" value="1"/>
</dbReference>
<dbReference type="AlphaFoldDB" id="A0A097I5A1"/>
<dbReference type="Proteomes" id="UP000461234">
    <property type="component" value="Unassembled WGS sequence"/>
</dbReference>
<dbReference type="Proteomes" id="UP000664966">
    <property type="component" value="Chromosome"/>
</dbReference>
<dbReference type="InterPro" id="IPR002347">
    <property type="entry name" value="SDR_fam"/>
</dbReference>
<evidence type="ECO:0000313" key="9">
    <source>
        <dbReference type="EMBL" id="QTK43445.1"/>
    </source>
</evidence>
<dbReference type="Gene3D" id="3.40.50.720">
    <property type="entry name" value="NAD(P)-binding Rossmann-like Domain"/>
    <property type="match status" value="1"/>
</dbReference>
<organism evidence="5">
    <name type="scientific">Acinetobacter baumannii</name>
    <dbReference type="NCBI Taxonomy" id="470"/>
    <lineage>
        <taxon>Bacteria</taxon>
        <taxon>Pseudomonadati</taxon>
        <taxon>Pseudomonadota</taxon>
        <taxon>Gammaproteobacteria</taxon>
        <taxon>Moraxellales</taxon>
        <taxon>Moraxellaceae</taxon>
        <taxon>Acinetobacter</taxon>
        <taxon>Acinetobacter calcoaceticus/baumannii complex</taxon>
    </lineage>
</organism>
<sequence>MKKITKQNILITGASSGVGKMLVKELKSVFNIVTISRRVENIIKDNPEVMAYSCDVSNKVELLETLDLINRKVGHCSYIINCAGVLDAGFLDNNKIKNLEYSINVNAIAPIMIINNFLEKMKENNFGRIINLTSGAPLNCYPGFSLYSTSKAALNSLTTTLAREVENYNISINLMSPGPVKSEMSPDALIDAIVCLPTIKYLLDGNGKNQHQFFYWLGYKVPLFPDLDGINWLEGIGNEKIEKVVF</sequence>